<evidence type="ECO:0000256" key="1">
    <source>
        <dbReference type="SAM" id="MobiDB-lite"/>
    </source>
</evidence>
<accession>A0AAV9U648</accession>
<dbReference type="Proteomes" id="UP001375240">
    <property type="component" value="Unassembled WGS sequence"/>
</dbReference>
<dbReference type="AlphaFoldDB" id="A0AAV9U648"/>
<reference evidence="2 3" key="1">
    <citation type="submission" date="2019-10" db="EMBL/GenBank/DDBJ databases">
        <authorList>
            <person name="Palmer J.M."/>
        </authorList>
    </citation>
    <scope>NUCLEOTIDE SEQUENCE [LARGE SCALE GENOMIC DNA]</scope>
    <source>
        <strain evidence="2 3">TWF696</strain>
    </source>
</reference>
<comment type="caution">
    <text evidence="2">The sequence shown here is derived from an EMBL/GenBank/DDBJ whole genome shotgun (WGS) entry which is preliminary data.</text>
</comment>
<sequence>MEQPSAGANEVSQDEIDEYLEELNHHFLRYASVRELRTELGISRTARARTHPDDRIWKAIKESVRAIMKPYNLESLPPIEDEIIIARKIARSEPLKTLCEANGKNPRHFVSWFVWNRVRNKTMVRNRKAAMHQQGGPRGHKFGGGESDREAGAGTSDHGAVAEASDRNADEEEGVPNKGLSIQSLLN</sequence>
<evidence type="ECO:0000313" key="3">
    <source>
        <dbReference type="Proteomes" id="UP001375240"/>
    </source>
</evidence>
<name>A0AAV9U648_9PEZI</name>
<protein>
    <submittedName>
        <fullName evidence="2">Uncharacterized protein</fullName>
    </submittedName>
</protein>
<proteinExistence type="predicted"/>
<keyword evidence="3" id="KW-1185">Reference proteome</keyword>
<evidence type="ECO:0000313" key="2">
    <source>
        <dbReference type="EMBL" id="KAK6336282.1"/>
    </source>
</evidence>
<feature type="region of interest" description="Disordered" evidence="1">
    <location>
        <begin position="126"/>
        <end position="187"/>
    </location>
</feature>
<organism evidence="2 3">
    <name type="scientific">Orbilia brochopaga</name>
    <dbReference type="NCBI Taxonomy" id="3140254"/>
    <lineage>
        <taxon>Eukaryota</taxon>
        <taxon>Fungi</taxon>
        <taxon>Dikarya</taxon>
        <taxon>Ascomycota</taxon>
        <taxon>Pezizomycotina</taxon>
        <taxon>Orbiliomycetes</taxon>
        <taxon>Orbiliales</taxon>
        <taxon>Orbiliaceae</taxon>
        <taxon>Orbilia</taxon>
    </lineage>
</organism>
<dbReference type="EMBL" id="JAVHNQ010000011">
    <property type="protein sequence ID" value="KAK6336282.1"/>
    <property type="molecule type" value="Genomic_DNA"/>
</dbReference>
<gene>
    <name evidence="2" type="ORF">TWF696_001844</name>
</gene>